<reference evidence="2" key="1">
    <citation type="submission" date="2022-03" db="EMBL/GenBank/DDBJ databases">
        <title>Draft genome sequence of Aduncisulcus paluster, a free-living microaerophilic Fornicata.</title>
        <authorList>
            <person name="Yuyama I."/>
            <person name="Kume K."/>
            <person name="Tamura T."/>
            <person name="Inagaki Y."/>
            <person name="Hashimoto T."/>
        </authorList>
    </citation>
    <scope>NUCLEOTIDE SEQUENCE</scope>
    <source>
        <strain evidence="2">NY0171</strain>
    </source>
</reference>
<feature type="compositionally biased region" description="Acidic residues" evidence="1">
    <location>
        <begin position="263"/>
        <end position="273"/>
    </location>
</feature>
<evidence type="ECO:0000313" key="2">
    <source>
        <dbReference type="EMBL" id="GKT30478.1"/>
    </source>
</evidence>
<evidence type="ECO:0000313" key="3">
    <source>
        <dbReference type="Proteomes" id="UP001057375"/>
    </source>
</evidence>
<feature type="region of interest" description="Disordered" evidence="1">
    <location>
        <begin position="1"/>
        <end position="29"/>
    </location>
</feature>
<gene>
    <name evidence="2" type="ORF">ADUPG1_001522</name>
</gene>
<accession>A0ABQ5KG61</accession>
<protein>
    <submittedName>
        <fullName evidence="2">Uncharacterized protein</fullName>
    </submittedName>
</protein>
<name>A0ABQ5KG61_9EUKA</name>
<sequence>MSGLSPIESQLSPSFEDPVLPRPKKKSATPGYVSTLDYNIKAVYQATSKDIRDFREEALGMLSKLVPKRILSTSDLTAADMEGLYSVTDALAKEEHRLGNVIALKLLTATCKKEYDGKGIGTGKRRTTLTAQRKKQIWLSVIRKSPIFGRIYEGTCDADLSEFYKTRIAPIVTTAKGNYRNKKHAHTLQKSLTKYDDDLESSEMEILREYATCKDWAASVASQSLSQSSGVEESEVVQSTTRVEHSRAPSQPHRMSIFKVLNEDEDQEETQDE</sequence>
<feature type="non-terminal residue" evidence="2">
    <location>
        <position position="273"/>
    </location>
</feature>
<evidence type="ECO:0000256" key="1">
    <source>
        <dbReference type="SAM" id="MobiDB-lite"/>
    </source>
</evidence>
<dbReference type="Proteomes" id="UP001057375">
    <property type="component" value="Unassembled WGS sequence"/>
</dbReference>
<dbReference type="EMBL" id="BQXS01001316">
    <property type="protein sequence ID" value="GKT30478.1"/>
    <property type="molecule type" value="Genomic_DNA"/>
</dbReference>
<keyword evidence="3" id="KW-1185">Reference proteome</keyword>
<comment type="caution">
    <text evidence="2">The sequence shown here is derived from an EMBL/GenBank/DDBJ whole genome shotgun (WGS) entry which is preliminary data.</text>
</comment>
<proteinExistence type="predicted"/>
<organism evidence="2 3">
    <name type="scientific">Aduncisulcus paluster</name>
    <dbReference type="NCBI Taxonomy" id="2918883"/>
    <lineage>
        <taxon>Eukaryota</taxon>
        <taxon>Metamonada</taxon>
        <taxon>Carpediemonas-like organisms</taxon>
        <taxon>Aduncisulcus</taxon>
    </lineage>
</organism>
<feature type="compositionally biased region" description="Low complexity" evidence="1">
    <location>
        <begin position="227"/>
        <end position="239"/>
    </location>
</feature>
<feature type="region of interest" description="Disordered" evidence="1">
    <location>
        <begin position="227"/>
        <end position="273"/>
    </location>
</feature>